<feature type="transmembrane region" description="Helical" evidence="3">
    <location>
        <begin position="45"/>
        <end position="74"/>
    </location>
</feature>
<evidence type="ECO:0000256" key="2">
    <source>
        <dbReference type="SAM" id="MobiDB-lite"/>
    </source>
</evidence>
<evidence type="ECO:0000259" key="4">
    <source>
        <dbReference type="PROSITE" id="PS50850"/>
    </source>
</evidence>
<feature type="transmembrane region" description="Helical" evidence="3">
    <location>
        <begin position="86"/>
        <end position="104"/>
    </location>
</feature>
<feature type="transmembrane region" description="Helical" evidence="3">
    <location>
        <begin position="377"/>
        <end position="400"/>
    </location>
</feature>
<evidence type="ECO:0000256" key="3">
    <source>
        <dbReference type="SAM" id="Phobius"/>
    </source>
</evidence>
<name>A0ABR2X4U8_9FUNG</name>
<protein>
    <recommendedName>
        <fullName evidence="4">Major facilitator superfamily (MFS) profile domain-containing protein</fullName>
    </recommendedName>
</protein>
<comment type="subcellular location">
    <subcellularLocation>
        <location evidence="1">Membrane</location>
        <topology evidence="1">Multi-pass membrane protein</topology>
    </subcellularLocation>
</comment>
<evidence type="ECO:0000256" key="1">
    <source>
        <dbReference type="ARBA" id="ARBA00004141"/>
    </source>
</evidence>
<feature type="transmembrane region" description="Helical" evidence="3">
    <location>
        <begin position="113"/>
        <end position="131"/>
    </location>
</feature>
<dbReference type="Pfam" id="PF07690">
    <property type="entry name" value="MFS_1"/>
    <property type="match status" value="2"/>
</dbReference>
<organism evidence="5 6">
    <name type="scientific">Basidiobolus ranarum</name>
    <dbReference type="NCBI Taxonomy" id="34480"/>
    <lineage>
        <taxon>Eukaryota</taxon>
        <taxon>Fungi</taxon>
        <taxon>Fungi incertae sedis</taxon>
        <taxon>Zoopagomycota</taxon>
        <taxon>Entomophthoromycotina</taxon>
        <taxon>Basidiobolomycetes</taxon>
        <taxon>Basidiobolales</taxon>
        <taxon>Basidiobolaceae</taxon>
        <taxon>Basidiobolus</taxon>
    </lineage>
</organism>
<feature type="region of interest" description="Disordered" evidence="2">
    <location>
        <begin position="1"/>
        <end position="20"/>
    </location>
</feature>
<dbReference type="PROSITE" id="PS50850">
    <property type="entry name" value="MFS"/>
    <property type="match status" value="1"/>
</dbReference>
<keyword evidence="3" id="KW-1133">Transmembrane helix</keyword>
<feature type="domain" description="Major facilitator superfamily (MFS) profile" evidence="4">
    <location>
        <begin position="43"/>
        <end position="467"/>
    </location>
</feature>
<accession>A0ABR2X4U8</accession>
<feature type="compositionally biased region" description="Basic and acidic residues" evidence="2">
    <location>
        <begin position="7"/>
        <end position="17"/>
    </location>
</feature>
<gene>
    <name evidence="5" type="ORF">K7432_000323</name>
</gene>
<evidence type="ECO:0000313" key="5">
    <source>
        <dbReference type="EMBL" id="KAK9768805.1"/>
    </source>
</evidence>
<reference evidence="5 6" key="1">
    <citation type="submission" date="2023-04" db="EMBL/GenBank/DDBJ databases">
        <title>Genome of Basidiobolus ranarum AG-B5.</title>
        <authorList>
            <person name="Stajich J.E."/>
            <person name="Carter-House D."/>
            <person name="Gryganskyi A."/>
        </authorList>
    </citation>
    <scope>NUCLEOTIDE SEQUENCE [LARGE SCALE GENOMIC DNA]</scope>
    <source>
        <strain evidence="5 6">AG-B5</strain>
    </source>
</reference>
<dbReference type="Proteomes" id="UP001479436">
    <property type="component" value="Unassembled WGS sequence"/>
</dbReference>
<keyword evidence="3" id="KW-0812">Transmembrane</keyword>
<evidence type="ECO:0000313" key="6">
    <source>
        <dbReference type="Proteomes" id="UP001479436"/>
    </source>
</evidence>
<sequence length="501" mass="54204">MSPKSFPETKESVDDSTTHITKTTKPQKVVFWLFPVHPKVTHINFFAFLVAVFGAIALIVFLSAGQSSIIYFLGYKDSSGNVTGSLALYDELLAIVMVTVWGPLSDRVGRRPVYSIAFFLVGLSVALYPQAKNLYPELLLLRLLFSLGTSGTTSMMTAMLGDIIVGTRGGRVAGITGLCSGLGAVFSAFFLMDVPSKLFYVAKRDELLSEKLAFGIVGGCTMFIAILFFFTLPRVNEVGGGFGIHYRSRDPLAPPRKSHFQLLLRGFKAGKDPRVALGYATSFVARADTVIFSTFVALWVKHYFDDLGQCYGVTCSNAVGQAELLTGLAQTWSLIAAPFFGIGSDYLNKAIVTSIGGVVGAIGCLPFAFTNSPYNDINLVWACLIGVGQIGMIITGMAIVNGPYVSPEIRGSVASAYSFFGAIAIVIVSRLGGYLFDAWMYGAPFLLLGIGHVLVSIFGIAVACSSKKINDKFSPELYNHPLRGEKRMIVDPEREILEHKD</sequence>
<feature type="transmembrane region" description="Helical" evidence="3">
    <location>
        <begin position="212"/>
        <end position="232"/>
    </location>
</feature>
<dbReference type="Gene3D" id="1.20.1250.20">
    <property type="entry name" value="MFS general substrate transporter like domains"/>
    <property type="match status" value="2"/>
</dbReference>
<dbReference type="InterPro" id="IPR011701">
    <property type="entry name" value="MFS"/>
</dbReference>
<keyword evidence="3" id="KW-0472">Membrane</keyword>
<feature type="transmembrane region" description="Helical" evidence="3">
    <location>
        <begin position="438"/>
        <end position="464"/>
    </location>
</feature>
<dbReference type="EMBL" id="JASJQH010000005">
    <property type="protein sequence ID" value="KAK9768805.1"/>
    <property type="molecule type" value="Genomic_DNA"/>
</dbReference>
<proteinExistence type="predicted"/>
<dbReference type="PANTHER" id="PTHR23524">
    <property type="entry name" value="TRANSPORTER, PUTATIVE (AFU_ORTHOLOGUE AFUA_8G04850)-RELATED"/>
    <property type="match status" value="1"/>
</dbReference>
<feature type="transmembrane region" description="Helical" evidence="3">
    <location>
        <begin position="172"/>
        <end position="192"/>
    </location>
</feature>
<keyword evidence="6" id="KW-1185">Reference proteome</keyword>
<dbReference type="SUPFAM" id="SSF103473">
    <property type="entry name" value="MFS general substrate transporter"/>
    <property type="match status" value="1"/>
</dbReference>
<dbReference type="InterPro" id="IPR036259">
    <property type="entry name" value="MFS_trans_sf"/>
</dbReference>
<dbReference type="InterPro" id="IPR020846">
    <property type="entry name" value="MFS_dom"/>
</dbReference>
<dbReference type="PANTHER" id="PTHR23524:SF1">
    <property type="entry name" value="MRH DOMAIN-CONTAINING PROTEIN-RELATED"/>
    <property type="match status" value="1"/>
</dbReference>
<comment type="caution">
    <text evidence="5">The sequence shown here is derived from an EMBL/GenBank/DDBJ whole genome shotgun (WGS) entry which is preliminary data.</text>
</comment>
<feature type="transmembrane region" description="Helical" evidence="3">
    <location>
        <begin position="350"/>
        <end position="371"/>
    </location>
</feature>
<feature type="transmembrane region" description="Helical" evidence="3">
    <location>
        <begin position="143"/>
        <end position="165"/>
    </location>
</feature>
<feature type="transmembrane region" description="Helical" evidence="3">
    <location>
        <begin position="412"/>
        <end position="432"/>
    </location>
</feature>